<dbReference type="HOGENOM" id="CLU_049788_0_0_1"/>
<feature type="transmembrane region" description="Helical" evidence="12">
    <location>
        <begin position="119"/>
        <end position="140"/>
    </location>
</feature>
<keyword evidence="5 12" id="KW-1133">Transmembrane helix</keyword>
<keyword evidence="3" id="KW-1003">Cell membrane</keyword>
<dbReference type="SUPFAM" id="SSF81321">
    <property type="entry name" value="Family A G protein-coupled receptor-like"/>
    <property type="match status" value="1"/>
</dbReference>
<keyword evidence="9" id="KW-0325">Glycoprotein</keyword>
<dbReference type="FunCoup" id="Q2M0H2">
    <property type="interactions" value="103"/>
</dbReference>
<feature type="compositionally biased region" description="Polar residues" evidence="11">
    <location>
        <begin position="260"/>
        <end position="287"/>
    </location>
</feature>
<keyword evidence="7 12" id="KW-0472">Membrane</keyword>
<feature type="region of interest" description="Disordered" evidence="11">
    <location>
        <begin position="260"/>
        <end position="291"/>
    </location>
</feature>
<evidence type="ECO:0000256" key="5">
    <source>
        <dbReference type="ARBA" id="ARBA00022989"/>
    </source>
</evidence>
<dbReference type="eggNOG" id="KOG3656">
    <property type="taxonomic scope" value="Eukaryota"/>
</dbReference>
<evidence type="ECO:0000256" key="4">
    <source>
        <dbReference type="ARBA" id="ARBA00022692"/>
    </source>
</evidence>
<proteinExistence type="inferred from homology"/>
<dbReference type="OMA" id="VGHVVWR"/>
<comment type="subcellular location">
    <subcellularLocation>
        <location evidence="1">Cell membrane</location>
        <topology evidence="1">Multi-pass membrane protein</topology>
    </subcellularLocation>
</comment>
<evidence type="ECO:0000256" key="11">
    <source>
        <dbReference type="SAM" id="MobiDB-lite"/>
    </source>
</evidence>
<evidence type="ECO:0000256" key="8">
    <source>
        <dbReference type="ARBA" id="ARBA00023170"/>
    </source>
</evidence>
<dbReference type="Bgee" id="FBgn0080388">
    <property type="expression patterns" value="Expressed in insect adult head and 2 other cell types or tissues"/>
</dbReference>
<dbReference type="AlphaFoldDB" id="Q2M0H2"/>
<evidence type="ECO:0000256" key="10">
    <source>
        <dbReference type="ARBA" id="ARBA00023224"/>
    </source>
</evidence>
<dbReference type="InterPro" id="IPR000276">
    <property type="entry name" value="GPCR_Rhodpsn"/>
</dbReference>
<dbReference type="Gene3D" id="1.20.1070.10">
    <property type="entry name" value="Rhodopsin 7-helix transmembrane proteins"/>
    <property type="match status" value="1"/>
</dbReference>
<evidence type="ECO:0000256" key="1">
    <source>
        <dbReference type="ARBA" id="ARBA00004651"/>
    </source>
</evidence>
<evidence type="ECO:0000313" key="15">
    <source>
        <dbReference type="RefSeq" id="XP_001353451.1"/>
    </source>
</evidence>
<evidence type="ECO:0000256" key="6">
    <source>
        <dbReference type="ARBA" id="ARBA00023040"/>
    </source>
</evidence>
<feature type="domain" description="G-protein coupled receptors family 1 profile" evidence="13">
    <location>
        <begin position="54"/>
        <end position="373"/>
    </location>
</feature>
<dbReference type="GO" id="GO:0007189">
    <property type="term" value="P:adenylate cyclase-activating G protein-coupled receptor signaling pathway"/>
    <property type="evidence" value="ECO:0007669"/>
    <property type="project" value="TreeGrafter"/>
</dbReference>
<accession>Q2M0H2</accession>
<dbReference type="GO" id="GO:0005886">
    <property type="term" value="C:plasma membrane"/>
    <property type="evidence" value="ECO:0007669"/>
    <property type="project" value="UniProtKB-SubCell"/>
</dbReference>
<comment type="similarity">
    <text evidence="2">Belongs to the G-protein coupled receptor 1 family.</text>
</comment>
<feature type="transmembrane region" description="Helical" evidence="12">
    <location>
        <begin position="353"/>
        <end position="374"/>
    </location>
</feature>
<evidence type="ECO:0000256" key="2">
    <source>
        <dbReference type="ARBA" id="ARBA00010663"/>
    </source>
</evidence>
<dbReference type="InterPro" id="IPR017452">
    <property type="entry name" value="GPCR_Rhodpsn_7TM"/>
</dbReference>
<dbReference type="KEGG" id="dpo:4813654"/>
<name>Q2M0H2_DROPS</name>
<keyword evidence="10" id="KW-0807">Transducer</keyword>
<keyword evidence="8 15" id="KW-0675">Receptor</keyword>
<evidence type="ECO:0000256" key="7">
    <source>
        <dbReference type="ARBA" id="ARBA00023136"/>
    </source>
</evidence>
<accession>A0A6I8UCW0</accession>
<dbReference type="GO" id="GO:0004930">
    <property type="term" value="F:G protein-coupled receptor activity"/>
    <property type="evidence" value="ECO:0007669"/>
    <property type="project" value="UniProtKB-KW"/>
</dbReference>
<evidence type="ECO:0000256" key="9">
    <source>
        <dbReference type="ARBA" id="ARBA00023180"/>
    </source>
</evidence>
<evidence type="ECO:0000259" key="13">
    <source>
        <dbReference type="PROSITE" id="PS50262"/>
    </source>
</evidence>
<gene>
    <name evidence="15" type="primary">LOC4813654</name>
</gene>
<evidence type="ECO:0000256" key="12">
    <source>
        <dbReference type="SAM" id="Phobius"/>
    </source>
</evidence>
<feature type="transmembrane region" description="Helical" evidence="12">
    <location>
        <begin position="161"/>
        <end position="183"/>
    </location>
</feature>
<reference evidence="15" key="1">
    <citation type="submission" date="2025-08" db="UniProtKB">
        <authorList>
            <consortium name="RefSeq"/>
        </authorList>
    </citation>
    <scope>IDENTIFICATION</scope>
    <source>
        <strain evidence="15">MV-25-SWS-2005</strain>
        <tissue evidence="15">Whole body</tissue>
    </source>
</reference>
<protein>
    <submittedName>
        <fullName evidence="15">Prostaglandin D2 receptor</fullName>
    </submittedName>
</protein>
<organism evidence="14 15">
    <name type="scientific">Drosophila pseudoobscura pseudoobscura</name>
    <name type="common">Fruit fly</name>
    <dbReference type="NCBI Taxonomy" id="46245"/>
    <lineage>
        <taxon>Eukaryota</taxon>
        <taxon>Metazoa</taxon>
        <taxon>Ecdysozoa</taxon>
        <taxon>Arthropoda</taxon>
        <taxon>Hexapoda</taxon>
        <taxon>Insecta</taxon>
        <taxon>Pterygota</taxon>
        <taxon>Neoptera</taxon>
        <taxon>Endopterygota</taxon>
        <taxon>Diptera</taxon>
        <taxon>Brachycera</taxon>
        <taxon>Muscomorpha</taxon>
        <taxon>Ephydroidea</taxon>
        <taxon>Drosophilidae</taxon>
        <taxon>Drosophila</taxon>
        <taxon>Sophophora</taxon>
    </lineage>
</organism>
<dbReference type="STRING" id="46245.Q2M0H2"/>
<dbReference type="GeneID" id="4813654"/>
<dbReference type="InParanoid" id="Q2M0H2"/>
<feature type="transmembrane region" description="Helical" evidence="12">
    <location>
        <begin position="320"/>
        <end position="341"/>
    </location>
</feature>
<keyword evidence="14" id="KW-1185">Reference proteome</keyword>
<dbReference type="ExpressionAtlas" id="Q2M0H2">
    <property type="expression patterns" value="baseline"/>
</dbReference>
<dbReference type="RefSeq" id="XP_001353451.1">
    <property type="nucleotide sequence ID" value="XM_001353415.3"/>
</dbReference>
<dbReference type="Proteomes" id="UP000001819">
    <property type="component" value="Chromosome X"/>
</dbReference>
<dbReference type="PANTHER" id="PTHR11866">
    <property type="entry name" value="G-PROTEIN COUPLED RECEPTOR FAMILY 1 MEMBER"/>
    <property type="match status" value="1"/>
</dbReference>
<feature type="transmembrane region" description="Helical" evidence="12">
    <location>
        <begin position="206"/>
        <end position="237"/>
    </location>
</feature>
<keyword evidence="6" id="KW-0297">G-protein coupled receptor</keyword>
<evidence type="ECO:0000313" key="14">
    <source>
        <dbReference type="Proteomes" id="UP000001819"/>
    </source>
</evidence>
<dbReference type="InterPro" id="IPR008365">
    <property type="entry name" value="Prostanoid_rcpt"/>
</dbReference>
<evidence type="ECO:0000256" key="3">
    <source>
        <dbReference type="ARBA" id="ARBA00022475"/>
    </source>
</evidence>
<feature type="transmembrane region" description="Helical" evidence="12">
    <location>
        <begin position="41"/>
        <end position="63"/>
    </location>
</feature>
<feature type="transmembrane region" description="Helical" evidence="12">
    <location>
        <begin position="75"/>
        <end position="99"/>
    </location>
</feature>
<dbReference type="PROSITE" id="PS50262">
    <property type="entry name" value="G_PROTEIN_RECEP_F1_2"/>
    <property type="match status" value="1"/>
</dbReference>
<dbReference type="GO" id="GO:0007204">
    <property type="term" value="P:positive regulation of cytosolic calcium ion concentration"/>
    <property type="evidence" value="ECO:0007669"/>
    <property type="project" value="TreeGrafter"/>
</dbReference>
<keyword evidence="4 12" id="KW-0812">Transmembrane</keyword>
<dbReference type="Pfam" id="PF00001">
    <property type="entry name" value="7tm_1"/>
    <property type="match status" value="1"/>
</dbReference>
<dbReference type="PANTHER" id="PTHR11866:SF16">
    <property type="entry name" value="PROSTAGLANDIN E2 RECEPTOR EP4 SUBTYPE-LIKE PROTEIN"/>
    <property type="match status" value="1"/>
</dbReference>
<dbReference type="PROSITE" id="PS00237">
    <property type="entry name" value="G_PROTEIN_RECEP_F1_1"/>
    <property type="match status" value="1"/>
</dbReference>
<sequence>MSAETSNTTPLLDLLIGSTSSTISPTAAPPARALYANRNRLIFSLIIMGLGVFGNSLALVILARKKHNKNSKYTLMLRCLATNNLVALLGMLTTSLLKYNMHKEGVQSDMRLDCVGHVVWRFFGLSSGCIAAVMAAERWMALARPFIYHKHITYELIRKSINSIVIAALIITFLPLVGFGAYIDESNPDRMKCIRYRDAEGFWNKAYAVVFMVFGTLLCIVIVTCNLFVAHTLLCVIGKSRTAKRHMHYDLVRDKASMQSIDPESSSGTTLYQTQYSTGSGTGSNHSAPHRQSSRQFQHSVSVTMAGTESSPVEIKFAKLMAFLSISFVICWMPQMIAIPLAIAPDRVDKKNVFFLIADVLTALHFTSDPYIYVLSRSKSINWSLLSCVKRWRGGWRQGGLRRSQSDQSRMRTTMTEANTLDCNFN</sequence>